<name>A0A5P8M3P0_9LACO</name>
<gene>
    <name evidence="1" type="ORF">D1010_06725</name>
</gene>
<proteinExistence type="predicted"/>
<evidence type="ECO:0000313" key="2">
    <source>
        <dbReference type="Proteomes" id="UP000326779"/>
    </source>
</evidence>
<dbReference type="Proteomes" id="UP000326779">
    <property type="component" value="Chromosome"/>
</dbReference>
<protein>
    <submittedName>
        <fullName evidence="1">Uncharacterized protein</fullName>
    </submittedName>
</protein>
<dbReference type="RefSeq" id="WP_152260547.1">
    <property type="nucleotide sequence ID" value="NZ_CP045143.1"/>
</dbReference>
<dbReference type="AlphaFoldDB" id="A0A5P8M3P0"/>
<sequence>MAEPNFKQVYRTYESQQPDGTFYAVGFFPASMTVVWPFTDTPIPDALKTKVAWYNWDQARWEDKGIDPVQGQLKTLADNIKTAASAAQTAGETATTADGKATDASTQAAAAQQALLELSDLVLSKDTTTTTGGDAK</sequence>
<evidence type="ECO:0000313" key="1">
    <source>
        <dbReference type="EMBL" id="QFR23122.1"/>
    </source>
</evidence>
<organism evidence="1 2">
    <name type="scientific">Schleiferilactobacillus harbinensis</name>
    <dbReference type="NCBI Taxonomy" id="304207"/>
    <lineage>
        <taxon>Bacteria</taxon>
        <taxon>Bacillati</taxon>
        <taxon>Bacillota</taxon>
        <taxon>Bacilli</taxon>
        <taxon>Lactobacillales</taxon>
        <taxon>Lactobacillaceae</taxon>
        <taxon>Schleiferilactobacillus</taxon>
    </lineage>
</organism>
<reference evidence="1 2" key="1">
    <citation type="submission" date="2019-10" db="EMBL/GenBank/DDBJ databases">
        <title>The completed genome of Lactobacillus harbinensis M1.</title>
        <authorList>
            <person name="Zheng Y."/>
        </authorList>
    </citation>
    <scope>NUCLEOTIDE SEQUENCE [LARGE SCALE GENOMIC DNA]</scope>
    <source>
        <strain evidence="1 2">M1</strain>
    </source>
</reference>
<dbReference type="EMBL" id="CP045143">
    <property type="protein sequence ID" value="QFR23122.1"/>
    <property type="molecule type" value="Genomic_DNA"/>
</dbReference>
<dbReference type="KEGG" id="lhb:D1010_06725"/>
<accession>A0A5P8M3P0</accession>